<feature type="compositionally biased region" description="Low complexity" evidence="4">
    <location>
        <begin position="1"/>
        <end position="15"/>
    </location>
</feature>
<protein>
    <submittedName>
        <fullName evidence="6">DNA polymerase-3 subunit epsilon</fullName>
    </submittedName>
</protein>
<dbReference type="CDD" id="cd06127">
    <property type="entry name" value="DEDDh"/>
    <property type="match status" value="1"/>
</dbReference>
<keyword evidence="2" id="KW-0378">Hydrolase</keyword>
<keyword evidence="7" id="KW-1185">Reference proteome</keyword>
<evidence type="ECO:0000256" key="4">
    <source>
        <dbReference type="SAM" id="MobiDB-lite"/>
    </source>
</evidence>
<dbReference type="InterPro" id="IPR012337">
    <property type="entry name" value="RNaseH-like_sf"/>
</dbReference>
<dbReference type="AlphaFoldDB" id="A0A1H7WP35"/>
<reference evidence="7" key="1">
    <citation type="submission" date="2016-10" db="EMBL/GenBank/DDBJ databases">
        <authorList>
            <person name="Varghese N."/>
        </authorList>
    </citation>
    <scope>NUCLEOTIDE SEQUENCE [LARGE SCALE GENOMIC DNA]</scope>
    <source>
        <strain evidence="7">DSM 45096 / BCRC 16803 / CGMCC 4.1857 / CIP 109030 / JCM 12277 / KCTC 19219 / NBRC 100920 / 33214</strain>
    </source>
</reference>
<dbReference type="SMART" id="SM00479">
    <property type="entry name" value="EXOIII"/>
    <property type="match status" value="1"/>
</dbReference>
<dbReference type="Pfam" id="PF00929">
    <property type="entry name" value="RNase_T"/>
    <property type="match status" value="1"/>
</dbReference>
<dbReference type="PANTHER" id="PTHR30231">
    <property type="entry name" value="DNA POLYMERASE III SUBUNIT EPSILON"/>
    <property type="match status" value="1"/>
</dbReference>
<keyword evidence="3" id="KW-0269">Exonuclease</keyword>
<proteinExistence type="predicted"/>
<dbReference type="SUPFAM" id="SSF53098">
    <property type="entry name" value="Ribonuclease H-like"/>
    <property type="match status" value="1"/>
</dbReference>
<dbReference type="InterPro" id="IPR036397">
    <property type="entry name" value="RNaseH_sf"/>
</dbReference>
<dbReference type="RefSeq" id="WP_052438915.1">
    <property type="nucleotide sequence ID" value="NZ_BBPN01000020.1"/>
</dbReference>
<dbReference type="eggNOG" id="COG0847">
    <property type="taxonomic scope" value="Bacteria"/>
</dbReference>
<dbReference type="PANTHER" id="PTHR30231:SF4">
    <property type="entry name" value="PROTEIN NEN2"/>
    <property type="match status" value="1"/>
</dbReference>
<dbReference type="EMBL" id="FOAZ01000021">
    <property type="protein sequence ID" value="SEM23211.1"/>
    <property type="molecule type" value="Genomic_DNA"/>
</dbReference>
<name>A0A1H7WP35_STRJI</name>
<feature type="region of interest" description="Disordered" evidence="4">
    <location>
        <begin position="238"/>
        <end position="297"/>
    </location>
</feature>
<evidence type="ECO:0000256" key="2">
    <source>
        <dbReference type="ARBA" id="ARBA00022801"/>
    </source>
</evidence>
<feature type="region of interest" description="Disordered" evidence="4">
    <location>
        <begin position="1"/>
        <end position="26"/>
    </location>
</feature>
<dbReference type="InterPro" id="IPR013520">
    <property type="entry name" value="Ribonucl_H"/>
</dbReference>
<evidence type="ECO:0000256" key="3">
    <source>
        <dbReference type="ARBA" id="ARBA00022839"/>
    </source>
</evidence>
<dbReference type="Gene3D" id="3.30.420.10">
    <property type="entry name" value="Ribonuclease H-like superfamily/Ribonuclease H"/>
    <property type="match status" value="1"/>
</dbReference>
<accession>A0A1H7WP35</accession>
<feature type="domain" description="Exonuclease" evidence="5">
    <location>
        <begin position="72"/>
        <end position="237"/>
    </location>
</feature>
<dbReference type="Proteomes" id="UP000183015">
    <property type="component" value="Unassembled WGS sequence"/>
</dbReference>
<evidence type="ECO:0000313" key="7">
    <source>
        <dbReference type="Proteomes" id="UP000183015"/>
    </source>
</evidence>
<evidence type="ECO:0000313" key="6">
    <source>
        <dbReference type="EMBL" id="SEM23211.1"/>
    </source>
</evidence>
<dbReference type="GO" id="GO:0003676">
    <property type="term" value="F:nucleic acid binding"/>
    <property type="evidence" value="ECO:0007669"/>
    <property type="project" value="InterPro"/>
</dbReference>
<organism evidence="6 7">
    <name type="scientific">Streptacidiphilus jiangxiensis</name>
    <dbReference type="NCBI Taxonomy" id="235985"/>
    <lineage>
        <taxon>Bacteria</taxon>
        <taxon>Bacillati</taxon>
        <taxon>Actinomycetota</taxon>
        <taxon>Actinomycetes</taxon>
        <taxon>Kitasatosporales</taxon>
        <taxon>Streptomycetaceae</taxon>
        <taxon>Streptacidiphilus</taxon>
    </lineage>
</organism>
<dbReference type="FunFam" id="3.30.420.10:FF:000045">
    <property type="entry name" value="3'-5' exonuclease DinG"/>
    <property type="match status" value="1"/>
</dbReference>
<keyword evidence="1" id="KW-0540">Nuclease</keyword>
<dbReference type="OrthoDB" id="190275at2"/>
<dbReference type="STRING" id="235985.SAMN05414137_12125"/>
<gene>
    <name evidence="6" type="ORF">SAMN05414137_12125</name>
</gene>
<evidence type="ECO:0000259" key="5">
    <source>
        <dbReference type="SMART" id="SM00479"/>
    </source>
</evidence>
<dbReference type="GO" id="GO:0008408">
    <property type="term" value="F:3'-5' exonuclease activity"/>
    <property type="evidence" value="ECO:0007669"/>
    <property type="project" value="TreeGrafter"/>
</dbReference>
<sequence length="297" mass="31924">MRDPQQPARAQAQATARRRAPAHEEARTPGWVRRLLGRVRRVPRDGRAALRCFDAGSLRRGRRGGVDPRSLVFAAVDLETTGLEPGVDRVCEIGVVLFRADGSVLGEYTTLVDPQRPMAATAIHGIAADQVVDAPTFAQLAPGLERLLAGTVVVAHNLAFEDAFLAAEFRAAGRPVPRWPGLCTLVTARAQLAGPGFGLAALHRSLTATSFTAAHTALGDSRATAELLTALLRQSPAPLRYRGRRPGRPVPGPVPAPHLFRPRTHAPDPSATPNPAPDTPHTWRPRELTPRWGPAPR</sequence>
<evidence type="ECO:0000256" key="1">
    <source>
        <dbReference type="ARBA" id="ARBA00022722"/>
    </source>
</evidence>